<dbReference type="Gene3D" id="1.10.238.260">
    <property type="match status" value="1"/>
</dbReference>
<accession>A0A133V6U2</accession>
<dbReference type="NCBIfam" id="TIGR02090">
    <property type="entry name" value="LEU1_arch"/>
    <property type="match status" value="1"/>
</dbReference>
<dbReference type="InterPro" id="IPR011830">
    <property type="entry name" value="LEU1_arch"/>
</dbReference>
<dbReference type="InterPro" id="IPR000891">
    <property type="entry name" value="PYR_CT"/>
</dbReference>
<dbReference type="SUPFAM" id="SSF110921">
    <property type="entry name" value="2-isopropylmalate synthase LeuA, allosteric (dimerisation) domain"/>
    <property type="match status" value="1"/>
</dbReference>
<dbReference type="InterPro" id="IPR054691">
    <property type="entry name" value="LeuA/HCS_post-cat"/>
</dbReference>
<dbReference type="Gene3D" id="3.20.20.70">
    <property type="entry name" value="Aldolase class I"/>
    <property type="match status" value="1"/>
</dbReference>
<gene>
    <name evidence="7" type="ORF">AKJ45_03670</name>
</gene>
<comment type="caution">
    <text evidence="7">The sequence shown here is derived from an EMBL/GenBank/DDBJ whole genome shotgun (WGS) entry which is preliminary data.</text>
</comment>
<dbReference type="FunFam" id="1.10.238.260:FF:000001">
    <property type="entry name" value="2-isopropylmalate synthase"/>
    <property type="match status" value="1"/>
</dbReference>
<dbReference type="PANTHER" id="PTHR42880">
    <property type="entry name" value="HOMOCITRATE SYNTHASE"/>
    <property type="match status" value="1"/>
</dbReference>
<evidence type="ECO:0000259" key="6">
    <source>
        <dbReference type="PROSITE" id="PS50991"/>
    </source>
</evidence>
<evidence type="ECO:0000256" key="2">
    <source>
        <dbReference type="ARBA" id="ARBA00022605"/>
    </source>
</evidence>
<dbReference type="SMART" id="SM00917">
    <property type="entry name" value="LeuA_dimer"/>
    <property type="match status" value="1"/>
</dbReference>
<evidence type="ECO:0000313" key="7">
    <source>
        <dbReference type="EMBL" id="KXB02164.1"/>
    </source>
</evidence>
<dbReference type="InterPro" id="IPR036230">
    <property type="entry name" value="LeuA_allosteric_dom_sf"/>
</dbReference>
<evidence type="ECO:0000313" key="8">
    <source>
        <dbReference type="Proteomes" id="UP000070565"/>
    </source>
</evidence>
<feature type="domain" description="Pyruvate carboxyltransferase" evidence="6">
    <location>
        <begin position="6"/>
        <end position="257"/>
    </location>
</feature>
<dbReference type="GO" id="GO:0003852">
    <property type="term" value="F:2-isopropylmalate synthase activity"/>
    <property type="evidence" value="ECO:0007669"/>
    <property type="project" value="InterPro"/>
</dbReference>
<comment type="pathway">
    <text evidence="5">Amino-acid biosynthesis.</text>
</comment>
<proteinExistence type="inferred from homology"/>
<evidence type="ECO:0000256" key="5">
    <source>
        <dbReference type="ARBA" id="ARBA00029440"/>
    </source>
</evidence>
<dbReference type="SUPFAM" id="SSF51569">
    <property type="entry name" value="Aldolase"/>
    <property type="match status" value="1"/>
</dbReference>
<dbReference type="NCBIfam" id="NF002085">
    <property type="entry name" value="PRK00915.1-2"/>
    <property type="match status" value="1"/>
</dbReference>
<dbReference type="PROSITE" id="PS50991">
    <property type="entry name" value="PYR_CT"/>
    <property type="match status" value="1"/>
</dbReference>
<dbReference type="InterPro" id="IPR013785">
    <property type="entry name" value="Aldolase_TIM"/>
</dbReference>
<dbReference type="PATRIC" id="fig|1698275.3.peg.786"/>
<keyword evidence="4" id="KW-0100">Branched-chain amino acid biosynthesis</keyword>
<dbReference type="Proteomes" id="UP000070565">
    <property type="component" value="Unassembled WGS sequence"/>
</dbReference>
<name>A0A133V6U2_9EURY</name>
<dbReference type="PANTHER" id="PTHR42880:SF2">
    <property type="entry name" value="(R)-CITRAMALATE SYNTHASE CIMA"/>
    <property type="match status" value="1"/>
</dbReference>
<comment type="similarity">
    <text evidence="1">Belongs to the alpha-IPM synthase/homocitrate synthase family.</text>
</comment>
<dbReference type="Gene3D" id="3.30.160.270">
    <property type="match status" value="1"/>
</dbReference>
<protein>
    <submittedName>
        <fullName evidence="7">Citramalate synthase</fullName>
    </submittedName>
</protein>
<dbReference type="Pfam" id="PF00682">
    <property type="entry name" value="HMGL-like"/>
    <property type="match status" value="1"/>
</dbReference>
<dbReference type="PROSITE" id="PS00816">
    <property type="entry name" value="AIPM_HOMOCIT_SYNTH_2"/>
    <property type="match status" value="1"/>
</dbReference>
<dbReference type="FunFam" id="3.20.20.70:FF:000010">
    <property type="entry name" value="2-isopropylmalate synthase"/>
    <property type="match status" value="1"/>
</dbReference>
<keyword evidence="8" id="KW-1185">Reference proteome</keyword>
<evidence type="ECO:0000256" key="3">
    <source>
        <dbReference type="ARBA" id="ARBA00022679"/>
    </source>
</evidence>
<sequence>MAKETIMVLDTTMRDGEQTPGVAFSADEKLKIARKLDELGVDIIEAGAPMTSPGERKAIKSIANEGLDAEICSYVRGKKSDVDIALDCDVDSVHLVVPTSDLHLKKKLKMTREELKKITVETVRYALDHNLIVELSAEDSTRTDREFLREIFQLGIDEGAQRVCACDTVSMMMPEQIQDLFSYLSKNVKVPLATHCHDDFGVGTANTIAAVRGGAKEVHVTVNGLGERAGNTALEEVVLALTKFYDYKTNLNLEGLYGISRLVENAAGLPVPPTKAVVGDNAFSHEAGIHTHGVLAQPSTYEPVAPEMVGQKRRLVFGKHVGSHAIRSELKKRGLKPTEEQVKEIFRRVKELGDRGKLVTDAEWSTIADEVMGRSLEKIIELEELTVTSGNKITPTASVRLKFKDMDMVEAGVGIGPVDAAINAIQKVVEEVSSIRLEEYHVDAISGGTDAVVEVVVELTDGKRVITSRGSSGDIIMASVQAMLNGVNRLLWDKKLRGS</sequence>
<dbReference type="AlphaFoldDB" id="A0A133V6U2"/>
<dbReference type="CDD" id="cd07940">
    <property type="entry name" value="DRE_TIM_IPMS"/>
    <property type="match status" value="1"/>
</dbReference>
<reference evidence="7 8" key="1">
    <citation type="journal article" date="2016" name="Sci. Rep.">
        <title>Metabolic traits of an uncultured archaeal lineage -MSBL1- from brine pools of the Red Sea.</title>
        <authorList>
            <person name="Mwirichia R."/>
            <person name="Alam I."/>
            <person name="Rashid M."/>
            <person name="Vinu M."/>
            <person name="Ba-Alawi W."/>
            <person name="Anthony Kamau A."/>
            <person name="Kamanda Ngugi D."/>
            <person name="Goker M."/>
            <person name="Klenk H.P."/>
            <person name="Bajic V."/>
            <person name="Stingl U."/>
        </authorList>
    </citation>
    <scope>NUCLEOTIDE SEQUENCE [LARGE SCALE GENOMIC DNA]</scope>
    <source>
        <strain evidence="7">SCGC-AAA261F19</strain>
    </source>
</reference>
<dbReference type="InterPro" id="IPR002034">
    <property type="entry name" value="AIPM/Hcit_synth_CS"/>
</dbReference>
<keyword evidence="3" id="KW-0808">Transferase</keyword>
<dbReference type="GO" id="GO:0009098">
    <property type="term" value="P:L-leucine biosynthetic process"/>
    <property type="evidence" value="ECO:0007669"/>
    <property type="project" value="InterPro"/>
</dbReference>
<evidence type="ECO:0000256" key="4">
    <source>
        <dbReference type="ARBA" id="ARBA00023304"/>
    </source>
</evidence>
<evidence type="ECO:0000256" key="1">
    <source>
        <dbReference type="ARBA" id="ARBA00006154"/>
    </source>
</evidence>
<dbReference type="InterPro" id="IPR013709">
    <property type="entry name" value="2-isopropylmalate_synth_dimer"/>
</dbReference>
<dbReference type="EMBL" id="LHXZ01000069">
    <property type="protein sequence ID" value="KXB02164.1"/>
    <property type="molecule type" value="Genomic_DNA"/>
</dbReference>
<organism evidence="7 8">
    <name type="scientific">candidate division MSBL1 archaeon SCGC-AAA261F19</name>
    <dbReference type="NCBI Taxonomy" id="1698275"/>
    <lineage>
        <taxon>Archaea</taxon>
        <taxon>Methanobacteriati</taxon>
        <taxon>Methanobacteriota</taxon>
        <taxon>candidate division MSBL1</taxon>
    </lineage>
</organism>
<dbReference type="Pfam" id="PF22617">
    <property type="entry name" value="HCS_D2"/>
    <property type="match status" value="1"/>
</dbReference>
<dbReference type="Pfam" id="PF08502">
    <property type="entry name" value="LeuA_dimer"/>
    <property type="match status" value="1"/>
</dbReference>
<keyword evidence="2" id="KW-0028">Amino-acid biosynthesis</keyword>